<dbReference type="PROSITE" id="PS50280">
    <property type="entry name" value="SET"/>
    <property type="match status" value="1"/>
</dbReference>
<dbReference type="SMART" id="SM00317">
    <property type="entry name" value="SET"/>
    <property type="match status" value="1"/>
</dbReference>
<dbReference type="PANTHER" id="PTHR47332">
    <property type="entry name" value="SET DOMAIN-CONTAINING PROTEIN 5"/>
    <property type="match status" value="1"/>
</dbReference>
<dbReference type="Proteomes" id="UP001642484">
    <property type="component" value="Unassembled WGS sequence"/>
</dbReference>
<evidence type="ECO:0000256" key="1">
    <source>
        <dbReference type="SAM" id="Coils"/>
    </source>
</evidence>
<evidence type="ECO:0000313" key="3">
    <source>
        <dbReference type="EMBL" id="CAK9116750.1"/>
    </source>
</evidence>
<evidence type="ECO:0000259" key="2">
    <source>
        <dbReference type="PROSITE" id="PS50280"/>
    </source>
</evidence>
<name>A0ABP0SX44_9DINO</name>
<dbReference type="InterPro" id="IPR001214">
    <property type="entry name" value="SET_dom"/>
</dbReference>
<protein>
    <recommendedName>
        <fullName evidence="2">SET domain-containing protein</fullName>
    </recommendedName>
</protein>
<dbReference type="Gene3D" id="2.170.270.10">
    <property type="entry name" value="SET domain"/>
    <property type="match status" value="1"/>
</dbReference>
<dbReference type="Pfam" id="PF00856">
    <property type="entry name" value="SET"/>
    <property type="match status" value="1"/>
</dbReference>
<proteinExistence type="predicted"/>
<dbReference type="CDD" id="cd20071">
    <property type="entry name" value="SET_SMYD"/>
    <property type="match status" value="1"/>
</dbReference>
<feature type="coiled-coil region" evidence="1">
    <location>
        <begin position="236"/>
        <end position="263"/>
    </location>
</feature>
<keyword evidence="4" id="KW-1185">Reference proteome</keyword>
<dbReference type="SUPFAM" id="SSF82199">
    <property type="entry name" value="SET domain"/>
    <property type="match status" value="1"/>
</dbReference>
<reference evidence="3 4" key="1">
    <citation type="submission" date="2024-02" db="EMBL/GenBank/DDBJ databases">
        <authorList>
            <person name="Chen Y."/>
            <person name="Shah S."/>
            <person name="Dougan E. K."/>
            <person name="Thang M."/>
            <person name="Chan C."/>
        </authorList>
    </citation>
    <scope>NUCLEOTIDE SEQUENCE [LARGE SCALE GENOMIC DNA]</scope>
</reference>
<keyword evidence="1" id="KW-0175">Coiled coil</keyword>
<accession>A0ABP0SX44</accession>
<comment type="caution">
    <text evidence="3">The sequence shown here is derived from an EMBL/GenBank/DDBJ whole genome shotgun (WGS) entry which is preliminary data.</text>
</comment>
<feature type="domain" description="SET" evidence="2">
    <location>
        <begin position="57"/>
        <end position="204"/>
    </location>
</feature>
<dbReference type="InterPro" id="IPR046341">
    <property type="entry name" value="SET_dom_sf"/>
</dbReference>
<evidence type="ECO:0000313" key="4">
    <source>
        <dbReference type="Proteomes" id="UP001642484"/>
    </source>
</evidence>
<dbReference type="EMBL" id="CAXAMN010028495">
    <property type="protein sequence ID" value="CAK9116750.1"/>
    <property type="molecule type" value="Genomic_DNA"/>
</dbReference>
<sequence length="362" mass="40686">MISHAFQSPVVHHAPAFQVQPTSYLTKAKKPTARAFFWTAALAPFTAAVRTRAQAGRCYEVRKVSDKGFGAIALEPIASGQLVAEEEPALRWSGAEDEAELQECFDALSVQQKEALLELEDAFAERQGKTILGIARTNAFQAGEPSDPLLEEEEESRVLYLELSRFNHSCLPNCGVSWDDREGMLQVYAERDIAAGEELCLYYQDVRFPTPVRQERLISLGFQCACPVCVAADPVSDERRARMQQLIEELEESEDEKALELIQETLRLYDEERLTVISYRKMAAYKAYAHSMSLGNLSDAARWAKLAYKHLQGTAYNAMVHTMHRRRSCVPMQIAFGHSWSLGHRDLRGAWSPVEGDAVEQP</sequence>
<dbReference type="InterPro" id="IPR053185">
    <property type="entry name" value="SET_domain_protein"/>
</dbReference>
<organism evidence="3 4">
    <name type="scientific">Durusdinium trenchii</name>
    <dbReference type="NCBI Taxonomy" id="1381693"/>
    <lineage>
        <taxon>Eukaryota</taxon>
        <taxon>Sar</taxon>
        <taxon>Alveolata</taxon>
        <taxon>Dinophyceae</taxon>
        <taxon>Suessiales</taxon>
        <taxon>Symbiodiniaceae</taxon>
        <taxon>Durusdinium</taxon>
    </lineage>
</organism>
<dbReference type="PANTHER" id="PTHR47332:SF4">
    <property type="entry name" value="SET DOMAIN-CONTAINING PROTEIN 5"/>
    <property type="match status" value="1"/>
</dbReference>
<gene>
    <name evidence="3" type="ORF">CCMP2556_LOCUS54251</name>
</gene>